<dbReference type="GO" id="GO:0055085">
    <property type="term" value="P:transmembrane transport"/>
    <property type="evidence" value="ECO:0007669"/>
    <property type="project" value="InterPro"/>
</dbReference>
<evidence type="ECO:0000313" key="10">
    <source>
        <dbReference type="Proteomes" id="UP000324269"/>
    </source>
</evidence>
<feature type="transmembrane region" description="Helical" evidence="7">
    <location>
        <begin position="108"/>
        <end position="129"/>
    </location>
</feature>
<feature type="domain" description="ABC transmembrane type-1" evidence="8">
    <location>
        <begin position="72"/>
        <end position="267"/>
    </location>
</feature>
<keyword evidence="4 7" id="KW-0812">Transmembrane</keyword>
<feature type="transmembrane region" description="Helical" evidence="7">
    <location>
        <begin position="12"/>
        <end position="33"/>
    </location>
</feature>
<dbReference type="EMBL" id="VTEZ01000006">
    <property type="protein sequence ID" value="TYS83062.1"/>
    <property type="molecule type" value="Genomic_DNA"/>
</dbReference>
<evidence type="ECO:0000256" key="1">
    <source>
        <dbReference type="ARBA" id="ARBA00004651"/>
    </source>
</evidence>
<dbReference type="GO" id="GO:0005886">
    <property type="term" value="C:plasma membrane"/>
    <property type="evidence" value="ECO:0007669"/>
    <property type="project" value="UniProtKB-SubCell"/>
</dbReference>
<dbReference type="PANTHER" id="PTHR43744:SF8">
    <property type="entry name" value="SN-GLYCEROL-3-PHOSPHATE TRANSPORT SYSTEM PERMEASE PROTEIN UGPE"/>
    <property type="match status" value="1"/>
</dbReference>
<comment type="caution">
    <text evidence="9">The sequence shown here is derived from an EMBL/GenBank/DDBJ whole genome shotgun (WGS) entry which is preliminary data.</text>
</comment>
<evidence type="ECO:0000313" key="9">
    <source>
        <dbReference type="EMBL" id="TYS83062.1"/>
    </source>
</evidence>
<dbReference type="InterPro" id="IPR000515">
    <property type="entry name" value="MetI-like"/>
</dbReference>
<reference evidence="9 10" key="1">
    <citation type="submission" date="2019-08" db="EMBL/GenBank/DDBJ databases">
        <title>Bacillus genomes from the desert of Cuatro Cienegas, Coahuila.</title>
        <authorList>
            <person name="Olmedo-Alvarez G."/>
        </authorList>
    </citation>
    <scope>NUCLEOTIDE SEQUENCE [LARGE SCALE GENOMIC DNA]</scope>
    <source>
        <strain evidence="9 10">CH87b_3T</strain>
    </source>
</reference>
<dbReference type="Proteomes" id="UP000324269">
    <property type="component" value="Unassembled WGS sequence"/>
</dbReference>
<feature type="transmembrane region" description="Helical" evidence="7">
    <location>
        <begin position="71"/>
        <end position="96"/>
    </location>
</feature>
<organism evidence="9 10">
    <name type="scientific">Rossellomorea aquimaris</name>
    <dbReference type="NCBI Taxonomy" id="189382"/>
    <lineage>
        <taxon>Bacteria</taxon>
        <taxon>Bacillati</taxon>
        <taxon>Bacillota</taxon>
        <taxon>Bacilli</taxon>
        <taxon>Bacillales</taxon>
        <taxon>Bacillaceae</taxon>
        <taxon>Rossellomorea</taxon>
    </lineage>
</organism>
<evidence type="ECO:0000256" key="4">
    <source>
        <dbReference type="ARBA" id="ARBA00022692"/>
    </source>
</evidence>
<feature type="transmembrane region" description="Helical" evidence="7">
    <location>
        <begin position="188"/>
        <end position="210"/>
    </location>
</feature>
<keyword evidence="5 7" id="KW-1133">Transmembrane helix</keyword>
<evidence type="ECO:0000256" key="6">
    <source>
        <dbReference type="ARBA" id="ARBA00023136"/>
    </source>
</evidence>
<dbReference type="InterPro" id="IPR035906">
    <property type="entry name" value="MetI-like_sf"/>
</dbReference>
<protein>
    <submittedName>
        <fullName evidence="9">Carbohydrate ABC transporter permease</fullName>
    </submittedName>
</protein>
<evidence type="ECO:0000256" key="7">
    <source>
        <dbReference type="RuleBase" id="RU363032"/>
    </source>
</evidence>
<dbReference type="CDD" id="cd06261">
    <property type="entry name" value="TM_PBP2"/>
    <property type="match status" value="1"/>
</dbReference>
<comment type="subcellular location">
    <subcellularLocation>
        <location evidence="1 7">Cell membrane</location>
        <topology evidence="1 7">Multi-pass membrane protein</topology>
    </subcellularLocation>
</comment>
<keyword evidence="2 7" id="KW-0813">Transport</keyword>
<gene>
    <name evidence="9" type="ORF">FZC85_18340</name>
</gene>
<keyword evidence="6 7" id="KW-0472">Membrane</keyword>
<keyword evidence="3" id="KW-1003">Cell membrane</keyword>
<proteinExistence type="inferred from homology"/>
<dbReference type="Pfam" id="PF00528">
    <property type="entry name" value="BPD_transp_1"/>
    <property type="match status" value="1"/>
</dbReference>
<name>A0A5D4TKU1_9BACI</name>
<evidence type="ECO:0000259" key="8">
    <source>
        <dbReference type="PROSITE" id="PS50928"/>
    </source>
</evidence>
<feature type="transmembrane region" description="Helical" evidence="7">
    <location>
        <begin position="246"/>
        <end position="267"/>
    </location>
</feature>
<dbReference type="Gene3D" id="1.10.3720.10">
    <property type="entry name" value="MetI-like"/>
    <property type="match status" value="1"/>
</dbReference>
<dbReference type="RefSeq" id="WP_148970474.1">
    <property type="nucleotide sequence ID" value="NZ_JBNIKW010000006.1"/>
</dbReference>
<dbReference type="AlphaFoldDB" id="A0A5D4TKU1"/>
<evidence type="ECO:0000256" key="2">
    <source>
        <dbReference type="ARBA" id="ARBA00022448"/>
    </source>
</evidence>
<evidence type="ECO:0000256" key="5">
    <source>
        <dbReference type="ARBA" id="ARBA00022989"/>
    </source>
</evidence>
<evidence type="ECO:0000256" key="3">
    <source>
        <dbReference type="ARBA" id="ARBA00022475"/>
    </source>
</evidence>
<dbReference type="PROSITE" id="PS50928">
    <property type="entry name" value="ABC_TM1"/>
    <property type="match status" value="1"/>
</dbReference>
<sequence>MMKKSNMIRNVLLYVLLTIVLMIFLGPYIWMFMTSVKTQGEVMSWPPKIIPTEFYWENFLRIWQETNLPRAFFNSLVVSVIATLINVFLSSLAAFAFARLRFPGRDRLFMLVLATMMIPTGLMVVPLFFMMKNVPFAGPDGLLDSYAGLILPFAVTGFAIFLMRQNFLSIPRELDEQATIDGCSKFQIYWKIILPLNKPAIALVTIFSFLSHWNEYLWPLTIARSQEMYTIQIALKAFQGQYNIDWPLIMAGATTAALPMIILYFILQPLFEQGLGGLGSGGKET</sequence>
<dbReference type="OrthoDB" id="9771544at2"/>
<comment type="similarity">
    <text evidence="7">Belongs to the binding-protein-dependent transport system permease family.</text>
</comment>
<dbReference type="PANTHER" id="PTHR43744">
    <property type="entry name" value="ABC TRANSPORTER PERMEASE PROTEIN MG189-RELATED-RELATED"/>
    <property type="match status" value="1"/>
</dbReference>
<dbReference type="SUPFAM" id="SSF161098">
    <property type="entry name" value="MetI-like"/>
    <property type="match status" value="1"/>
</dbReference>
<accession>A0A5D4TKU1</accession>
<feature type="transmembrane region" description="Helical" evidence="7">
    <location>
        <begin position="149"/>
        <end position="167"/>
    </location>
</feature>